<dbReference type="EMBL" id="SLWS01000001">
    <property type="protein sequence ID" value="TCO64263.1"/>
    <property type="molecule type" value="Genomic_DNA"/>
</dbReference>
<organism evidence="2 3">
    <name type="scientific">Actinocrispum wychmicini</name>
    <dbReference type="NCBI Taxonomy" id="1213861"/>
    <lineage>
        <taxon>Bacteria</taxon>
        <taxon>Bacillati</taxon>
        <taxon>Actinomycetota</taxon>
        <taxon>Actinomycetes</taxon>
        <taxon>Pseudonocardiales</taxon>
        <taxon>Pseudonocardiaceae</taxon>
        <taxon>Actinocrispum</taxon>
    </lineage>
</organism>
<proteinExistence type="predicted"/>
<dbReference type="Proteomes" id="UP000295680">
    <property type="component" value="Unassembled WGS sequence"/>
</dbReference>
<evidence type="ECO:0000313" key="2">
    <source>
        <dbReference type="EMBL" id="TCO64263.1"/>
    </source>
</evidence>
<keyword evidence="3" id="KW-1185">Reference proteome</keyword>
<name>A0A4R2JV32_9PSEU</name>
<evidence type="ECO:0000256" key="1">
    <source>
        <dbReference type="SAM" id="MobiDB-lite"/>
    </source>
</evidence>
<protein>
    <submittedName>
        <fullName evidence="2">Uncharacterized protein</fullName>
    </submittedName>
</protein>
<evidence type="ECO:0000313" key="3">
    <source>
        <dbReference type="Proteomes" id="UP000295680"/>
    </source>
</evidence>
<comment type="caution">
    <text evidence="2">The sequence shown here is derived from an EMBL/GenBank/DDBJ whole genome shotgun (WGS) entry which is preliminary data.</text>
</comment>
<reference evidence="2 3" key="1">
    <citation type="submission" date="2019-03" db="EMBL/GenBank/DDBJ databases">
        <title>Genomic Encyclopedia of Type Strains, Phase IV (KMG-IV): sequencing the most valuable type-strain genomes for metagenomic binning, comparative biology and taxonomic classification.</title>
        <authorList>
            <person name="Goeker M."/>
        </authorList>
    </citation>
    <scope>NUCLEOTIDE SEQUENCE [LARGE SCALE GENOMIC DNA]</scope>
    <source>
        <strain evidence="2 3">DSM 45934</strain>
    </source>
</reference>
<gene>
    <name evidence="2" type="ORF">EV192_10127</name>
</gene>
<accession>A0A4R2JV32</accession>
<feature type="compositionally biased region" description="Basic and acidic residues" evidence="1">
    <location>
        <begin position="52"/>
        <end position="67"/>
    </location>
</feature>
<sequence length="75" mass="8078">MTVFIWIAAVVVLGFLITLMVALRGSTPAERAVIIRALAELARGLRGSNNKVIEHANTETPDEKRADSASTTSKQ</sequence>
<dbReference type="RefSeq" id="WP_132109922.1">
    <property type="nucleotide sequence ID" value="NZ_SLWS01000001.1"/>
</dbReference>
<dbReference type="AlphaFoldDB" id="A0A4R2JV32"/>
<feature type="region of interest" description="Disordered" evidence="1">
    <location>
        <begin position="50"/>
        <end position="75"/>
    </location>
</feature>